<accession>A0A7S0R1F0</accession>
<evidence type="ECO:0000313" key="3">
    <source>
        <dbReference type="EMBL" id="CAD8663601.1"/>
    </source>
</evidence>
<dbReference type="PRINTS" id="PR00368">
    <property type="entry name" value="FADPNR"/>
</dbReference>
<name>A0A7S0R1F0_9CHLO</name>
<dbReference type="InterPro" id="IPR002937">
    <property type="entry name" value="Amino_oxidase"/>
</dbReference>
<dbReference type="EMBL" id="HBFB01001337">
    <property type="protein sequence ID" value="CAD8663601.1"/>
    <property type="molecule type" value="Transcribed_RNA"/>
</dbReference>
<dbReference type="SUPFAM" id="SSF51905">
    <property type="entry name" value="FAD/NAD(P)-binding domain"/>
    <property type="match status" value="1"/>
</dbReference>
<dbReference type="GO" id="GO:0016491">
    <property type="term" value="F:oxidoreductase activity"/>
    <property type="evidence" value="ECO:0007669"/>
    <property type="project" value="InterPro"/>
</dbReference>
<dbReference type="PRINTS" id="PR00411">
    <property type="entry name" value="PNDRDTASEI"/>
</dbReference>
<evidence type="ECO:0000259" key="2">
    <source>
        <dbReference type="Pfam" id="PF01593"/>
    </source>
</evidence>
<organism evidence="3">
    <name type="scientific">Chlamydomonas leiostraca</name>
    <dbReference type="NCBI Taxonomy" id="1034604"/>
    <lineage>
        <taxon>Eukaryota</taxon>
        <taxon>Viridiplantae</taxon>
        <taxon>Chlorophyta</taxon>
        <taxon>core chlorophytes</taxon>
        <taxon>Chlorophyceae</taxon>
        <taxon>CS clade</taxon>
        <taxon>Chlamydomonadales</taxon>
        <taxon>Chlamydomonadaceae</taxon>
        <taxon>Chlamydomonas</taxon>
    </lineage>
</organism>
<protein>
    <recommendedName>
        <fullName evidence="2">Amine oxidase domain-containing protein</fullName>
    </recommendedName>
</protein>
<dbReference type="AlphaFoldDB" id="A0A7S0R1F0"/>
<dbReference type="Pfam" id="PF01593">
    <property type="entry name" value="Amino_oxidase"/>
    <property type="match status" value="1"/>
</dbReference>
<proteinExistence type="predicted"/>
<evidence type="ECO:0000256" key="1">
    <source>
        <dbReference type="SAM" id="MobiDB-lite"/>
    </source>
</evidence>
<sequence length="519" mass="53965">MALSMHHGLSMAHRPQASARMHGMVRPTCSVKSLPSAAQPVQQLSAMSSITPLQAVVQPAAARRSRRVAAAAGATAAPTASGTAKGSLPKEVDVVVVGAGVAGLAAARSAAKAGLRVVVLEAADGVGGRVRTDKVDGFLLDRGFQIFLTSYPEAQAVLDYEKLNLKPFYAGALVRTGGEWHKVADPLRHFVDGILSLTNPVGTPVDKILVGWLRFRSLAGSLQELLQRPETSIKERLKAEGFTDSIIEKFFTPFLGGIFFDRKLGTSSRLFEFVMRMLATGSNCLPAAGIGAVADQLAAGLPAGSIFTGAKVDKVVAASGGSPARVVVAGSGEVVASKGVVVAVEGPEAMRLLGATLQASPSKPEPGVGTANLYFSAPKPPVPGPVLLLNGEGDSAGIINNACCPSEVSPSYAPAGKTLVSVSTVGTFPEMSDAQLEAAVRTHAQKWFGKSEVDSWTLLRTYRIPYSQPNQAPPTNFFRPVALGGDIFVAGDHRDSATLDGALVSGRRAVEAMLQGVKV</sequence>
<dbReference type="InterPro" id="IPR036188">
    <property type="entry name" value="FAD/NAD-bd_sf"/>
</dbReference>
<gene>
    <name evidence="3" type="ORF">CLEI1391_LOCUS660</name>
</gene>
<dbReference type="PANTHER" id="PTHR42841">
    <property type="entry name" value="AMINE OXIDASE"/>
    <property type="match status" value="1"/>
</dbReference>
<feature type="domain" description="Amine oxidase" evidence="2">
    <location>
        <begin position="101"/>
        <end position="514"/>
    </location>
</feature>
<reference evidence="3" key="1">
    <citation type="submission" date="2021-01" db="EMBL/GenBank/DDBJ databases">
        <authorList>
            <person name="Corre E."/>
            <person name="Pelletier E."/>
            <person name="Niang G."/>
            <person name="Scheremetjew M."/>
            <person name="Finn R."/>
            <person name="Kale V."/>
            <person name="Holt S."/>
            <person name="Cochrane G."/>
            <person name="Meng A."/>
            <person name="Brown T."/>
            <person name="Cohen L."/>
        </authorList>
    </citation>
    <scope>NUCLEOTIDE SEQUENCE</scope>
    <source>
        <strain evidence="3">SAG 11-49</strain>
    </source>
</reference>
<feature type="region of interest" description="Disordered" evidence="1">
    <location>
        <begin position="1"/>
        <end position="24"/>
    </location>
</feature>
<dbReference type="Gene3D" id="3.50.50.60">
    <property type="entry name" value="FAD/NAD(P)-binding domain"/>
    <property type="match status" value="1"/>
</dbReference>